<dbReference type="InterPro" id="IPR007263">
    <property type="entry name" value="DCC1-like"/>
</dbReference>
<dbReference type="PANTHER" id="PTHR34290">
    <property type="entry name" value="SI:CH73-390P7.2"/>
    <property type="match status" value="1"/>
</dbReference>
<gene>
    <name evidence="1" type="ORF">K0T92_15965</name>
</gene>
<sequence length="151" mass="16993">MDHLSATAKGERLYVLYDGTCNLCMASVRRLKELRSTAELHYIPVQSLQDGANVVPAVIGKTQEELLSKIHVVDGEGNVWAGADGVVRIIRTVRGLRWLAPLYRIPGMGRIADRLYRYIAARRYEWFGKTDEGCHNGACRLPDQHLNNKTD</sequence>
<evidence type="ECO:0000313" key="2">
    <source>
        <dbReference type="Proteomes" id="UP000812277"/>
    </source>
</evidence>
<dbReference type="EMBL" id="JAHZIJ010000011">
    <property type="protein sequence ID" value="MBW7476240.1"/>
    <property type="molecule type" value="Genomic_DNA"/>
</dbReference>
<accession>A0ABS7D8H8</accession>
<reference evidence="1 2" key="1">
    <citation type="submission" date="2021-07" db="EMBL/GenBank/DDBJ databases">
        <title>Paenibacillus radiodurans sp. nov., isolated from the southeastern edge of Tengger Desert.</title>
        <authorList>
            <person name="Zhang G."/>
        </authorList>
    </citation>
    <scope>NUCLEOTIDE SEQUENCE [LARGE SCALE GENOMIC DNA]</scope>
    <source>
        <strain evidence="1 2">DT7-4</strain>
    </source>
</reference>
<dbReference type="Proteomes" id="UP000812277">
    <property type="component" value="Unassembled WGS sequence"/>
</dbReference>
<dbReference type="PANTHER" id="PTHR34290:SF2">
    <property type="entry name" value="OS04G0668800 PROTEIN"/>
    <property type="match status" value="1"/>
</dbReference>
<protein>
    <submittedName>
        <fullName evidence="1">DUF393 domain-containing protein</fullName>
    </submittedName>
</protein>
<comment type="caution">
    <text evidence="1">The sequence shown here is derived from an EMBL/GenBank/DDBJ whole genome shotgun (WGS) entry which is preliminary data.</text>
</comment>
<evidence type="ECO:0000313" key="1">
    <source>
        <dbReference type="EMBL" id="MBW7476240.1"/>
    </source>
</evidence>
<proteinExistence type="predicted"/>
<dbReference type="InterPro" id="IPR044691">
    <property type="entry name" value="DCC1_Trx"/>
</dbReference>
<keyword evidence="2" id="KW-1185">Reference proteome</keyword>
<dbReference type="RefSeq" id="WP_219873476.1">
    <property type="nucleotide sequence ID" value="NZ_JAHZIJ010000011.1"/>
</dbReference>
<name>A0ABS7D8H8_9BACL</name>
<organism evidence="1 2">
    <name type="scientific">Paenibacillus oenotherae</name>
    <dbReference type="NCBI Taxonomy" id="1435645"/>
    <lineage>
        <taxon>Bacteria</taxon>
        <taxon>Bacillati</taxon>
        <taxon>Bacillota</taxon>
        <taxon>Bacilli</taxon>
        <taxon>Bacillales</taxon>
        <taxon>Paenibacillaceae</taxon>
        <taxon>Paenibacillus</taxon>
    </lineage>
</organism>
<dbReference type="Pfam" id="PF04134">
    <property type="entry name" value="DCC1-like"/>
    <property type="match status" value="1"/>
</dbReference>